<name>A0AA84ZZF9_9TREM</name>
<organism evidence="2 3">
    <name type="scientific">Schistosoma margrebowiei</name>
    <dbReference type="NCBI Taxonomy" id="48269"/>
    <lineage>
        <taxon>Eukaryota</taxon>
        <taxon>Metazoa</taxon>
        <taxon>Spiralia</taxon>
        <taxon>Lophotrochozoa</taxon>
        <taxon>Platyhelminthes</taxon>
        <taxon>Trematoda</taxon>
        <taxon>Digenea</taxon>
        <taxon>Strigeidida</taxon>
        <taxon>Schistosomatoidea</taxon>
        <taxon>Schistosomatidae</taxon>
        <taxon>Schistosoma</taxon>
    </lineage>
</organism>
<reference evidence="3" key="1">
    <citation type="submission" date="2023-11" db="UniProtKB">
        <authorList>
            <consortium name="WormBaseParasite"/>
        </authorList>
    </citation>
    <scope>IDENTIFICATION</scope>
</reference>
<dbReference type="WBParaSite" id="SMRG1_55420.1">
    <property type="protein sequence ID" value="SMRG1_55420.1"/>
    <property type="gene ID" value="SMRG1_55420"/>
</dbReference>
<dbReference type="Proteomes" id="UP000050790">
    <property type="component" value="Unassembled WGS sequence"/>
</dbReference>
<evidence type="ECO:0000313" key="3">
    <source>
        <dbReference type="WBParaSite" id="SMRG1_55420.1"/>
    </source>
</evidence>
<proteinExistence type="predicted"/>
<keyword evidence="1" id="KW-0472">Membrane</keyword>
<keyword evidence="1" id="KW-0812">Transmembrane</keyword>
<protein>
    <submittedName>
        <fullName evidence="3">Uncharacterized protein</fullName>
    </submittedName>
</protein>
<sequence>MIQTKKLKRLFAAKILIIVNLLSWLDYLASATLEFTYWLFGFFRFTEAIQSLCNATFGYTLIFPVDDSCHTYY</sequence>
<dbReference type="AlphaFoldDB" id="A0AA84ZZF9"/>
<keyword evidence="1" id="KW-1133">Transmembrane helix</keyword>
<evidence type="ECO:0000313" key="2">
    <source>
        <dbReference type="Proteomes" id="UP000050790"/>
    </source>
</evidence>
<feature type="transmembrane region" description="Helical" evidence="1">
    <location>
        <begin position="12"/>
        <end position="33"/>
    </location>
</feature>
<evidence type="ECO:0000256" key="1">
    <source>
        <dbReference type="SAM" id="Phobius"/>
    </source>
</evidence>
<accession>A0AA84ZZF9</accession>